<geneLocation type="plasmid" evidence="2 3">
    <name>unnamed1</name>
</geneLocation>
<dbReference type="GO" id="GO:0016853">
    <property type="term" value="F:isomerase activity"/>
    <property type="evidence" value="ECO:0007669"/>
    <property type="project" value="UniProtKB-KW"/>
</dbReference>
<dbReference type="Pfam" id="PF01261">
    <property type="entry name" value="AP_endonuc_2"/>
    <property type="match status" value="1"/>
</dbReference>
<dbReference type="KEGG" id="haad:MW046_13255"/>
<gene>
    <name evidence="2" type="ORF">MW046_13255</name>
</gene>
<dbReference type="GeneID" id="71929032"/>
<evidence type="ECO:0000313" key="3">
    <source>
        <dbReference type="Proteomes" id="UP000831768"/>
    </source>
</evidence>
<keyword evidence="2" id="KW-0614">Plasmid</keyword>
<evidence type="ECO:0000313" key="2">
    <source>
        <dbReference type="EMBL" id="UPM44409.1"/>
    </source>
</evidence>
<organism evidence="2 3">
    <name type="scientific">Halocatena salina</name>
    <dbReference type="NCBI Taxonomy" id="2934340"/>
    <lineage>
        <taxon>Archaea</taxon>
        <taxon>Methanobacteriati</taxon>
        <taxon>Methanobacteriota</taxon>
        <taxon>Stenosarchaea group</taxon>
        <taxon>Halobacteria</taxon>
        <taxon>Halobacteriales</taxon>
        <taxon>Natronomonadaceae</taxon>
        <taxon>Halocatena</taxon>
    </lineage>
</organism>
<dbReference type="SUPFAM" id="SSF51658">
    <property type="entry name" value="Xylose isomerase-like"/>
    <property type="match status" value="1"/>
</dbReference>
<dbReference type="AlphaFoldDB" id="A0A8U0A6C6"/>
<keyword evidence="2" id="KW-0413">Isomerase</keyword>
<dbReference type="Proteomes" id="UP000831768">
    <property type="component" value="Plasmid unnamed1"/>
</dbReference>
<name>A0A8U0A6C6_9EURY</name>
<evidence type="ECO:0000259" key="1">
    <source>
        <dbReference type="Pfam" id="PF01261"/>
    </source>
</evidence>
<dbReference type="EMBL" id="CP096020">
    <property type="protein sequence ID" value="UPM44409.1"/>
    <property type="molecule type" value="Genomic_DNA"/>
</dbReference>
<keyword evidence="3" id="KW-1185">Reference proteome</keyword>
<accession>A0A8U0A6C6</accession>
<dbReference type="RefSeq" id="WP_247995063.1">
    <property type="nucleotide sequence ID" value="NZ_CP096020.1"/>
</dbReference>
<proteinExistence type="predicted"/>
<sequence>MSTTAIQLYTLREIDEPLPSLLDRVGETSFDGVEFAHRFADADTARVGAALERNGLDAVSAHVDIDRLETDPEGTVAAYAEIGCDTLVVPWLDPDQFADADSVATTAERLTRLADLVADAGGSLHYHNHDHELVSIGDRTGLEALIRQSGDALGFELDTGWIEAGGADPETFIEANADRIELLHLTDCSDNGTPTEVGTGAVDVTNCLKTALGDVETIVYEHDEPENPHDSLKHGAALLAD</sequence>
<dbReference type="InterPro" id="IPR036237">
    <property type="entry name" value="Xyl_isomerase-like_sf"/>
</dbReference>
<dbReference type="InterPro" id="IPR013022">
    <property type="entry name" value="Xyl_isomerase-like_TIM-brl"/>
</dbReference>
<dbReference type="InterPro" id="IPR050312">
    <property type="entry name" value="IolE/XylAMocC-like"/>
</dbReference>
<dbReference type="Gene3D" id="3.20.20.150">
    <property type="entry name" value="Divalent-metal-dependent TIM barrel enzymes"/>
    <property type="match status" value="1"/>
</dbReference>
<reference evidence="2" key="1">
    <citation type="submission" date="2022-04" db="EMBL/GenBank/DDBJ databases">
        <title>Halocatena sp. nov., isolated from a salt lake.</title>
        <authorList>
            <person name="Cui H.-L."/>
        </authorList>
    </citation>
    <scope>NUCLEOTIDE SEQUENCE</scope>
    <source>
        <strain evidence="2">AD-1</strain>
        <plasmid evidence="2">unnamed1</plasmid>
    </source>
</reference>
<dbReference type="PANTHER" id="PTHR12110:SF41">
    <property type="entry name" value="INOSOSE DEHYDRATASE"/>
    <property type="match status" value="1"/>
</dbReference>
<feature type="domain" description="Xylose isomerase-like TIM barrel" evidence="1">
    <location>
        <begin position="24"/>
        <end position="237"/>
    </location>
</feature>
<protein>
    <submittedName>
        <fullName evidence="2">Sugar phosphate isomerase/epimerase</fullName>
    </submittedName>
</protein>
<dbReference type="PANTHER" id="PTHR12110">
    <property type="entry name" value="HYDROXYPYRUVATE ISOMERASE"/>
    <property type="match status" value="1"/>
</dbReference>